<dbReference type="PANTHER" id="PTHR30352">
    <property type="entry name" value="PYRUVATE FORMATE-LYASE-ACTIVATING ENZYME"/>
    <property type="match status" value="1"/>
</dbReference>
<keyword evidence="8" id="KW-0670">Pyruvate</keyword>
<sequence length="206" mass="22490">MSGTKAPVFAVSRHRLGTDGAGVTTLVGFRGCPLGCRYCLNPECVSDGVKTLYLTPEELYNRVKQDRLYFLATGGGVTFGGGEPLLYPGFIAEFRNICGGEWKICAETSLAVPTENVKRAAGVIDRFFVDCKDTDPVIYKSYTGKSSDTMTENLKMLVSLVSPDRITARLPLIPGFNSESDVDASEKFLLSLGITDIDRFTYTVKQ</sequence>
<evidence type="ECO:0000256" key="1">
    <source>
        <dbReference type="ARBA" id="ARBA00001966"/>
    </source>
</evidence>
<proteinExistence type="predicted"/>
<evidence type="ECO:0000256" key="4">
    <source>
        <dbReference type="ARBA" id="ARBA00022723"/>
    </source>
</evidence>
<evidence type="ECO:0000256" key="5">
    <source>
        <dbReference type="ARBA" id="ARBA00023004"/>
    </source>
</evidence>
<dbReference type="GO" id="GO:0046872">
    <property type="term" value="F:metal ion binding"/>
    <property type="evidence" value="ECO:0007669"/>
    <property type="project" value="UniProtKB-KW"/>
</dbReference>
<evidence type="ECO:0000256" key="2">
    <source>
        <dbReference type="ARBA" id="ARBA00022485"/>
    </source>
</evidence>
<dbReference type="GO" id="GO:0051539">
    <property type="term" value="F:4 iron, 4 sulfur cluster binding"/>
    <property type="evidence" value="ECO:0007669"/>
    <property type="project" value="UniProtKB-KW"/>
</dbReference>
<dbReference type="SUPFAM" id="SSF102114">
    <property type="entry name" value="Radical SAM enzymes"/>
    <property type="match status" value="1"/>
</dbReference>
<keyword evidence="6" id="KW-0411">Iron-sulfur</keyword>
<keyword evidence="3" id="KW-0949">S-adenosyl-L-methionine</keyword>
<evidence type="ECO:0000256" key="3">
    <source>
        <dbReference type="ARBA" id="ARBA00022691"/>
    </source>
</evidence>
<dbReference type="Proteomes" id="UP000017938">
    <property type="component" value="Unassembled WGS sequence"/>
</dbReference>
<dbReference type="Pfam" id="PF04055">
    <property type="entry name" value="Radical_SAM"/>
    <property type="match status" value="1"/>
</dbReference>
<organism evidence="8 9">
    <name type="scientific">Candidatus Colimorpha enterica</name>
    <dbReference type="NCBI Taxonomy" id="3083063"/>
    <lineage>
        <taxon>Bacteria</taxon>
        <taxon>Pseudomonadati</taxon>
        <taxon>Bacteroidota</taxon>
        <taxon>Bacteroidia</taxon>
        <taxon>Bacteroidales</taxon>
        <taxon>Candidatus Colimorpha</taxon>
    </lineage>
</organism>
<dbReference type="Gene3D" id="3.20.20.70">
    <property type="entry name" value="Aldolase class I"/>
    <property type="match status" value="1"/>
</dbReference>
<dbReference type="PANTHER" id="PTHR30352:SF4">
    <property type="entry name" value="PYRUVATE FORMATE-LYASE 2-ACTIVATING ENZYME"/>
    <property type="match status" value="1"/>
</dbReference>
<evidence type="ECO:0000313" key="9">
    <source>
        <dbReference type="Proteomes" id="UP000017938"/>
    </source>
</evidence>
<evidence type="ECO:0000313" key="8">
    <source>
        <dbReference type="EMBL" id="CDC73731.1"/>
    </source>
</evidence>
<dbReference type="InterPro" id="IPR058240">
    <property type="entry name" value="rSAM_sf"/>
</dbReference>
<dbReference type="STRING" id="1263015.BN580_01326"/>
<evidence type="ECO:0000259" key="7">
    <source>
        <dbReference type="PROSITE" id="PS51918"/>
    </source>
</evidence>
<keyword evidence="2" id="KW-0004">4Fe-4S</keyword>
<dbReference type="InterPro" id="IPR013785">
    <property type="entry name" value="Aldolase_TIM"/>
</dbReference>
<reference evidence="8" key="1">
    <citation type="submission" date="2012-11" db="EMBL/GenBank/DDBJ databases">
        <title>Dependencies among metagenomic species, viruses, plasmids and units of genetic variation.</title>
        <authorList>
            <person name="Nielsen H.B."/>
            <person name="Almeida M."/>
            <person name="Juncker A.S."/>
            <person name="Rasmussen S."/>
            <person name="Li J."/>
            <person name="Sunagawa S."/>
            <person name="Plichta D."/>
            <person name="Gautier L."/>
            <person name="Le Chatelier E."/>
            <person name="Peletier E."/>
            <person name="Bonde I."/>
            <person name="Nielsen T."/>
            <person name="Manichanh C."/>
            <person name="Arumugam M."/>
            <person name="Batto J."/>
            <person name="Santos M.B.Q.D."/>
            <person name="Blom N."/>
            <person name="Borruel N."/>
            <person name="Burgdorf K.S."/>
            <person name="Boumezbeur F."/>
            <person name="Casellas F."/>
            <person name="Dore J."/>
            <person name="Guarner F."/>
            <person name="Hansen T."/>
            <person name="Hildebrand F."/>
            <person name="Kaas R.S."/>
            <person name="Kennedy S."/>
            <person name="Kristiansen K."/>
            <person name="Kultima J.R."/>
            <person name="Leonard P."/>
            <person name="Levenez F."/>
            <person name="Lund O."/>
            <person name="Moumen B."/>
            <person name="Le Paslier D."/>
            <person name="Pons N."/>
            <person name="Pedersen O."/>
            <person name="Prifti E."/>
            <person name="Qin J."/>
            <person name="Raes J."/>
            <person name="Tap J."/>
            <person name="Tims S."/>
            <person name="Ussery D.W."/>
            <person name="Yamada T."/>
            <person name="MetaHit consortium"/>
            <person name="Renault P."/>
            <person name="Sicheritz-Ponten T."/>
            <person name="Bork P."/>
            <person name="Wang J."/>
            <person name="Brunak S."/>
            <person name="Ehrlich S.D."/>
        </authorList>
    </citation>
    <scope>NUCLEOTIDE SEQUENCE [LARGE SCALE GENOMIC DNA]</scope>
</reference>
<dbReference type="GO" id="GO:0016829">
    <property type="term" value="F:lyase activity"/>
    <property type="evidence" value="ECO:0007669"/>
    <property type="project" value="UniProtKB-KW"/>
</dbReference>
<dbReference type="CDD" id="cd01335">
    <property type="entry name" value="Radical_SAM"/>
    <property type="match status" value="1"/>
</dbReference>
<feature type="domain" description="Radical SAM core" evidence="7">
    <location>
        <begin position="18"/>
        <end position="206"/>
    </location>
</feature>
<dbReference type="SFLD" id="SFLDS00029">
    <property type="entry name" value="Radical_SAM"/>
    <property type="match status" value="1"/>
</dbReference>
<comment type="cofactor">
    <cofactor evidence="1">
        <name>[4Fe-4S] cluster</name>
        <dbReference type="ChEBI" id="CHEBI:49883"/>
    </cofactor>
</comment>
<dbReference type="PROSITE" id="PS51918">
    <property type="entry name" value="RADICAL_SAM"/>
    <property type="match status" value="1"/>
</dbReference>
<name>R6U0S4_9BACT</name>
<dbReference type="InterPro" id="IPR007197">
    <property type="entry name" value="rSAM"/>
</dbReference>
<comment type="caution">
    <text evidence="8">The sequence shown here is derived from an EMBL/GenBank/DDBJ whole genome shotgun (WGS) entry which is preliminary data.</text>
</comment>
<dbReference type="EMBL" id="CBFW010000176">
    <property type="protein sequence ID" value="CDC73731.1"/>
    <property type="molecule type" value="Genomic_DNA"/>
</dbReference>
<protein>
    <submittedName>
        <fullName evidence="8">Pyruvate formate-lyase activating enzyme</fullName>
    </submittedName>
</protein>
<gene>
    <name evidence="8" type="ORF">BN580_01326</name>
</gene>
<dbReference type="AlphaFoldDB" id="R6U0S4"/>
<keyword evidence="5" id="KW-0408">Iron</keyword>
<keyword evidence="4" id="KW-0479">Metal-binding</keyword>
<dbReference type="InterPro" id="IPR034457">
    <property type="entry name" value="Organic_radical-activating"/>
</dbReference>
<accession>R6U0S4</accession>
<evidence type="ECO:0000256" key="6">
    <source>
        <dbReference type="ARBA" id="ARBA00023014"/>
    </source>
</evidence>
<keyword evidence="8" id="KW-0456">Lyase</keyword>